<name>A0A645IGY7_9ZZZZ</name>
<proteinExistence type="predicted"/>
<dbReference type="AlphaFoldDB" id="A0A645IGY7"/>
<comment type="caution">
    <text evidence="1">The sequence shown here is derived from an EMBL/GenBank/DDBJ whole genome shotgun (WGS) entry which is preliminary data.</text>
</comment>
<dbReference type="EMBL" id="VSSQ01114821">
    <property type="protein sequence ID" value="MPN50545.1"/>
    <property type="molecule type" value="Genomic_DNA"/>
</dbReference>
<protein>
    <submittedName>
        <fullName evidence="1">Uncharacterized protein</fullName>
    </submittedName>
</protein>
<evidence type="ECO:0000313" key="1">
    <source>
        <dbReference type="EMBL" id="MPN50545.1"/>
    </source>
</evidence>
<organism evidence="1">
    <name type="scientific">bioreactor metagenome</name>
    <dbReference type="NCBI Taxonomy" id="1076179"/>
    <lineage>
        <taxon>unclassified sequences</taxon>
        <taxon>metagenomes</taxon>
        <taxon>ecological metagenomes</taxon>
    </lineage>
</organism>
<gene>
    <name evidence="1" type="ORF">SDC9_198172</name>
</gene>
<accession>A0A645IGY7</accession>
<sequence>MQKRQRERERRALHRISQAVKDQPVFIGLPALRRARVHNRACACVNQAAVARAPLRQGKFSVVQPRADKNDHMVALAEQHPHTVIDRKAEDIRPSVKPSRAPLAIGQQPDAHVVDAAHYGRIGERLRTPRAKERGTAQRDGNFLRLSARHRGERDDINPVLRHPYGGGAIVFVQRGDSQVMRRAVD</sequence>
<reference evidence="1" key="1">
    <citation type="submission" date="2019-08" db="EMBL/GenBank/DDBJ databases">
        <authorList>
            <person name="Kucharzyk K."/>
            <person name="Murdoch R.W."/>
            <person name="Higgins S."/>
            <person name="Loffler F."/>
        </authorList>
    </citation>
    <scope>NUCLEOTIDE SEQUENCE</scope>
</reference>